<evidence type="ECO:0000256" key="7">
    <source>
        <dbReference type="ARBA" id="ARBA00022968"/>
    </source>
</evidence>
<dbReference type="KEGG" id="pdic:114511808"/>
<dbReference type="GO" id="GO:0033209">
    <property type="term" value="P:tumor necrosis factor-mediated signaling pathway"/>
    <property type="evidence" value="ECO:0007669"/>
    <property type="project" value="InterPro"/>
</dbReference>
<comment type="subcellular location">
    <subcellularLocation>
        <location evidence="1">Cell membrane</location>
        <topology evidence="1">Single-pass type II membrane protein</topology>
    </subcellularLocation>
</comment>
<dbReference type="FunFam" id="2.60.120.40:FF:000026">
    <property type="entry name" value="Tumor necrosis factor ligand superfamily member 18"/>
    <property type="match status" value="1"/>
</dbReference>
<feature type="region of interest" description="Disordered" evidence="16">
    <location>
        <begin position="1"/>
        <end position="24"/>
    </location>
</feature>
<evidence type="ECO:0000256" key="2">
    <source>
        <dbReference type="ARBA" id="ARBA00008670"/>
    </source>
</evidence>
<keyword evidence="4" id="KW-0202">Cytokine</keyword>
<dbReference type="InterPro" id="IPR006052">
    <property type="entry name" value="TNF_dom"/>
</dbReference>
<dbReference type="GO" id="GO:0060255">
    <property type="term" value="P:regulation of macromolecule metabolic process"/>
    <property type="evidence" value="ECO:0007669"/>
    <property type="project" value="UniProtKB-ARBA"/>
</dbReference>
<feature type="domain" description="THD" evidence="18">
    <location>
        <begin position="85"/>
        <end position="222"/>
    </location>
</feature>
<keyword evidence="3" id="KW-1003">Cell membrane</keyword>
<keyword evidence="8 17" id="KW-1133">Transmembrane helix</keyword>
<comment type="similarity">
    <text evidence="2">Belongs to the tumor necrosis factor family.</text>
</comment>
<evidence type="ECO:0000256" key="17">
    <source>
        <dbReference type="SAM" id="Phobius"/>
    </source>
</evidence>
<keyword evidence="19" id="KW-1185">Reference proteome</keyword>
<dbReference type="GO" id="GO:0080090">
    <property type="term" value="P:regulation of primary metabolic process"/>
    <property type="evidence" value="ECO:0007669"/>
    <property type="project" value="UniProtKB-ARBA"/>
</dbReference>
<sequence>MRLRVSFFQKTGSRKKPRPFTPTTNYHTTKSSCCITGPSLANLCFSLLSFLQRMSLEHMENLPLHHAAPAGAQRPGWRPWVFSVVIVLLVGFSSTVIFCLLPFKTAGKPCVAKFGPLPSKWQMVSLEPSCVKQVADWKLQVLQGGVYSIYGQVAPNTTYKEAAPFDVRLRKNKDIIQNVKNNAMIQSVGGIYELHEGDTIDLIFNVEYQVLKNNTYWGILLLANPQFIA</sequence>
<dbReference type="GO" id="GO:0002687">
    <property type="term" value="P:positive regulation of leukocyte migration"/>
    <property type="evidence" value="ECO:0007669"/>
    <property type="project" value="UniProtKB-ARBA"/>
</dbReference>
<keyword evidence="10 17" id="KW-0472">Membrane</keyword>
<dbReference type="Gene3D" id="2.60.120.40">
    <property type="match status" value="1"/>
</dbReference>
<keyword evidence="11" id="KW-1015">Disulfide bond</keyword>
<dbReference type="PANTHER" id="PTHR15267">
    <property type="entry name" value="TUMOR NECROSIS FACTOR LIGAND SUPERFAMILY MEMBER 18"/>
    <property type="match status" value="1"/>
</dbReference>
<feature type="transmembrane region" description="Helical" evidence="17">
    <location>
        <begin position="80"/>
        <end position="103"/>
    </location>
</feature>
<evidence type="ECO:0000256" key="6">
    <source>
        <dbReference type="ARBA" id="ARBA00022859"/>
    </source>
</evidence>
<dbReference type="SUPFAM" id="SSF49842">
    <property type="entry name" value="TNF-like"/>
    <property type="match status" value="1"/>
</dbReference>
<dbReference type="PROSITE" id="PS50049">
    <property type="entry name" value="THD_2"/>
    <property type="match status" value="1"/>
</dbReference>
<gene>
    <name evidence="20" type="primary">TNFSF18</name>
</gene>
<dbReference type="PANTHER" id="PTHR15267:SF1">
    <property type="entry name" value="TUMOR NECROSIS FACTOR LIGAND SUPERFAMILY MEMBER 18"/>
    <property type="match status" value="1"/>
</dbReference>
<dbReference type="GO" id="GO:0005886">
    <property type="term" value="C:plasma membrane"/>
    <property type="evidence" value="ECO:0007669"/>
    <property type="project" value="UniProtKB-SubCell"/>
</dbReference>
<keyword evidence="7" id="KW-0735">Signal-anchor</keyword>
<dbReference type="InterPro" id="IPR008983">
    <property type="entry name" value="Tumour_necrosis_fac-like_dom"/>
</dbReference>
<dbReference type="GeneID" id="114511808"/>
<evidence type="ECO:0000256" key="9">
    <source>
        <dbReference type="ARBA" id="ARBA00023130"/>
    </source>
</evidence>
<evidence type="ECO:0000256" key="14">
    <source>
        <dbReference type="ARBA" id="ARBA00074590"/>
    </source>
</evidence>
<accession>A0A6J2N1P2</accession>
<dbReference type="GO" id="GO:0042129">
    <property type="term" value="P:regulation of T cell proliferation"/>
    <property type="evidence" value="ECO:0007669"/>
    <property type="project" value="TreeGrafter"/>
</dbReference>
<dbReference type="GO" id="GO:0009986">
    <property type="term" value="C:cell surface"/>
    <property type="evidence" value="ECO:0007669"/>
    <property type="project" value="TreeGrafter"/>
</dbReference>
<dbReference type="Proteomes" id="UP000504628">
    <property type="component" value="Chromosome 14"/>
</dbReference>
<evidence type="ECO:0000256" key="12">
    <source>
        <dbReference type="ARBA" id="ARBA00023180"/>
    </source>
</evidence>
<protein>
    <recommendedName>
        <fullName evidence="14">Tumor necrosis factor ligand superfamily member 18</fullName>
    </recommendedName>
    <alternativeName>
        <fullName evidence="15">Glucocorticoid-induced TNF-related ligand</fullName>
    </alternativeName>
</protein>
<dbReference type="GO" id="GO:0005164">
    <property type="term" value="F:tumor necrosis factor receptor binding"/>
    <property type="evidence" value="ECO:0007669"/>
    <property type="project" value="InterPro"/>
</dbReference>
<dbReference type="InterPro" id="IPR042380">
    <property type="entry name" value="TNFSF18"/>
</dbReference>
<dbReference type="OrthoDB" id="9096520at2759"/>
<dbReference type="GO" id="GO:0042802">
    <property type="term" value="F:identical protein binding"/>
    <property type="evidence" value="ECO:0007669"/>
    <property type="project" value="UniProtKB-ARBA"/>
</dbReference>
<evidence type="ECO:0000256" key="1">
    <source>
        <dbReference type="ARBA" id="ARBA00004401"/>
    </source>
</evidence>
<dbReference type="GO" id="GO:0005125">
    <property type="term" value="F:cytokine activity"/>
    <property type="evidence" value="ECO:0007669"/>
    <property type="project" value="UniProtKB-KW"/>
</dbReference>
<evidence type="ECO:0000256" key="8">
    <source>
        <dbReference type="ARBA" id="ARBA00022989"/>
    </source>
</evidence>
<evidence type="ECO:0000256" key="13">
    <source>
        <dbReference type="ARBA" id="ARBA00059256"/>
    </source>
</evidence>
<keyword evidence="9" id="KW-1064">Adaptive immunity</keyword>
<evidence type="ECO:0000313" key="19">
    <source>
        <dbReference type="Proteomes" id="UP000504628"/>
    </source>
</evidence>
<keyword evidence="12" id="KW-0325">Glycoprotein</keyword>
<evidence type="ECO:0000256" key="3">
    <source>
        <dbReference type="ARBA" id="ARBA00022475"/>
    </source>
</evidence>
<keyword evidence="5 17" id="KW-0812">Transmembrane</keyword>
<comment type="function">
    <text evidence="13">Cytokine that binds to TNFRSF18/AITR/GITR. Regulates T-cell responses. Can function as costimulator and lower the threshold for T-cell activation and T-cell proliferation. Important for interactions between activated T-lymphocytes and endothelial cells. Mediates activation of NF-kappa-B. Triggers increased phosphorylation of STAT1 and up-regulates expression of VCAM1 and ICAM1. Promotes leukocyte adhesion to endothelial cells. Regulates migration of monocytes from the splenic reservoir to sites of inflammation.</text>
</comment>
<dbReference type="FunCoup" id="A0A6J2N1P2">
    <property type="interactions" value="3"/>
</dbReference>
<evidence type="ECO:0000256" key="11">
    <source>
        <dbReference type="ARBA" id="ARBA00023157"/>
    </source>
</evidence>
<dbReference type="GO" id="GO:0045785">
    <property type="term" value="P:positive regulation of cell adhesion"/>
    <property type="evidence" value="ECO:0007669"/>
    <property type="project" value="UniProtKB-ARBA"/>
</dbReference>
<dbReference type="InParanoid" id="A0A6J2N1P2"/>
<evidence type="ECO:0000256" key="10">
    <source>
        <dbReference type="ARBA" id="ARBA00023136"/>
    </source>
</evidence>
<dbReference type="CTD" id="8995"/>
<dbReference type="GO" id="GO:0002309">
    <property type="term" value="P:T cell proliferation involved in immune response"/>
    <property type="evidence" value="ECO:0007669"/>
    <property type="project" value="InterPro"/>
</dbReference>
<proteinExistence type="inferred from homology"/>
<dbReference type="RefSeq" id="XP_028386362.2">
    <property type="nucleotide sequence ID" value="XM_028530561.2"/>
</dbReference>
<evidence type="ECO:0000256" key="4">
    <source>
        <dbReference type="ARBA" id="ARBA00022514"/>
    </source>
</evidence>
<dbReference type="GO" id="GO:0002250">
    <property type="term" value="P:adaptive immune response"/>
    <property type="evidence" value="ECO:0007669"/>
    <property type="project" value="UniProtKB-KW"/>
</dbReference>
<evidence type="ECO:0000256" key="16">
    <source>
        <dbReference type="SAM" id="MobiDB-lite"/>
    </source>
</evidence>
<evidence type="ECO:0000256" key="15">
    <source>
        <dbReference type="ARBA" id="ARBA00078193"/>
    </source>
</evidence>
<dbReference type="GO" id="GO:0005615">
    <property type="term" value="C:extracellular space"/>
    <property type="evidence" value="ECO:0007669"/>
    <property type="project" value="UniProtKB-KW"/>
</dbReference>
<name>A0A6J2N1P2_9CHIR</name>
<dbReference type="AlphaFoldDB" id="A0A6J2N1P2"/>
<keyword evidence="6" id="KW-0391">Immunity</keyword>
<evidence type="ECO:0000256" key="5">
    <source>
        <dbReference type="ARBA" id="ARBA00022692"/>
    </source>
</evidence>
<evidence type="ECO:0000259" key="18">
    <source>
        <dbReference type="PROSITE" id="PS50049"/>
    </source>
</evidence>
<evidence type="ECO:0000313" key="20">
    <source>
        <dbReference type="RefSeq" id="XP_028386362.2"/>
    </source>
</evidence>
<reference evidence="20" key="1">
    <citation type="submission" date="2025-08" db="UniProtKB">
        <authorList>
            <consortium name="RefSeq"/>
        </authorList>
    </citation>
    <scope>IDENTIFICATION</scope>
    <source>
        <tissue evidence="20">Muscle</tissue>
    </source>
</reference>
<organism evidence="19 20">
    <name type="scientific">Phyllostomus discolor</name>
    <name type="common">pale spear-nosed bat</name>
    <dbReference type="NCBI Taxonomy" id="89673"/>
    <lineage>
        <taxon>Eukaryota</taxon>
        <taxon>Metazoa</taxon>
        <taxon>Chordata</taxon>
        <taxon>Craniata</taxon>
        <taxon>Vertebrata</taxon>
        <taxon>Euteleostomi</taxon>
        <taxon>Mammalia</taxon>
        <taxon>Eutheria</taxon>
        <taxon>Laurasiatheria</taxon>
        <taxon>Chiroptera</taxon>
        <taxon>Yangochiroptera</taxon>
        <taxon>Phyllostomidae</taxon>
        <taxon>Phyllostominae</taxon>
        <taxon>Phyllostomus</taxon>
    </lineage>
</organism>